<dbReference type="InterPro" id="IPR056884">
    <property type="entry name" value="NPHP3-like_N"/>
</dbReference>
<reference evidence="3" key="1">
    <citation type="journal article" date="2020" name="Phytopathology">
        <title>Genome Sequence Resources of Colletotrichum truncatum, C. plurivorum, C. musicola, and C. sojae: Four Species Pathogenic to Soybean (Glycine max).</title>
        <authorList>
            <person name="Rogerio F."/>
            <person name="Boufleur T.R."/>
            <person name="Ciampi-Guillardi M."/>
            <person name="Sukno S.A."/>
            <person name="Thon M.R."/>
            <person name="Massola Junior N.S."/>
            <person name="Baroncelli R."/>
        </authorList>
    </citation>
    <scope>NUCLEOTIDE SEQUENCE</scope>
    <source>
        <strain evidence="3">LFN00145</strain>
    </source>
</reference>
<evidence type="ECO:0000313" key="4">
    <source>
        <dbReference type="Proteomes" id="UP000654918"/>
    </source>
</evidence>
<sequence length="287" mass="31689">MAFRRIQLADLVDGVVTSFADSLAKKEQLAAGYFFKRGEQGRNATTRLFPTLAAQLTKAIPPFKSCLLKSLDGLDRDAVEKKGLEAQFDQLLWRPLADLSLIDAGRLTRVIVVEALDECEQPEHLSRVLSELSRLGALATRNQIYEPVLRQLCLDNDEAEINQLLQLLASIVLVAEPLSAASLACLLGMDTDDVNCWLQGLHAVLDVPSETRGPIRPLHKSFSDFLLSPVESVANDHRVNAVEAHAMLAAQCIKRMKAGLRRDICDIRNPAVYSTTLVEALIDHQDL</sequence>
<evidence type="ECO:0000313" key="3">
    <source>
        <dbReference type="EMBL" id="KAF6836435.1"/>
    </source>
</evidence>
<dbReference type="EMBL" id="WIGO01000032">
    <property type="protein sequence ID" value="KAF6836435.1"/>
    <property type="molecule type" value="Genomic_DNA"/>
</dbReference>
<dbReference type="Proteomes" id="UP000654918">
    <property type="component" value="Unassembled WGS sequence"/>
</dbReference>
<keyword evidence="1" id="KW-0677">Repeat</keyword>
<gene>
    <name evidence="3" type="ORF">CPLU01_03719</name>
</gene>
<proteinExistence type="predicted"/>
<evidence type="ECO:0000259" key="2">
    <source>
        <dbReference type="Pfam" id="PF24883"/>
    </source>
</evidence>
<comment type="caution">
    <text evidence="3">The sequence shown here is derived from an EMBL/GenBank/DDBJ whole genome shotgun (WGS) entry which is preliminary data.</text>
</comment>
<name>A0A8H6NKY4_9PEZI</name>
<keyword evidence="4" id="KW-1185">Reference proteome</keyword>
<feature type="domain" description="Nephrocystin 3-like N-terminal" evidence="2">
    <location>
        <begin position="17"/>
        <end position="134"/>
    </location>
</feature>
<organism evidence="3 4">
    <name type="scientific">Colletotrichum plurivorum</name>
    <dbReference type="NCBI Taxonomy" id="2175906"/>
    <lineage>
        <taxon>Eukaryota</taxon>
        <taxon>Fungi</taxon>
        <taxon>Dikarya</taxon>
        <taxon>Ascomycota</taxon>
        <taxon>Pezizomycotina</taxon>
        <taxon>Sordariomycetes</taxon>
        <taxon>Hypocreomycetidae</taxon>
        <taxon>Glomerellales</taxon>
        <taxon>Glomerellaceae</taxon>
        <taxon>Colletotrichum</taxon>
        <taxon>Colletotrichum orchidearum species complex</taxon>
    </lineage>
</organism>
<dbReference type="Pfam" id="PF24883">
    <property type="entry name" value="NPHP3_N"/>
    <property type="match status" value="1"/>
</dbReference>
<accession>A0A8H6NKY4</accession>
<dbReference type="AlphaFoldDB" id="A0A8H6NKY4"/>
<protein>
    <submittedName>
        <fullName evidence="3">Pfs domain protein</fullName>
    </submittedName>
</protein>
<evidence type="ECO:0000256" key="1">
    <source>
        <dbReference type="ARBA" id="ARBA00022737"/>
    </source>
</evidence>